<feature type="compositionally biased region" description="Polar residues" evidence="13">
    <location>
        <begin position="704"/>
        <end position="727"/>
    </location>
</feature>
<feature type="domain" description="EH" evidence="15">
    <location>
        <begin position="149"/>
        <end position="239"/>
    </location>
</feature>
<evidence type="ECO:0000256" key="5">
    <source>
        <dbReference type="ARBA" id="ARBA00022583"/>
    </source>
</evidence>
<feature type="region of interest" description="Disordered" evidence="13">
    <location>
        <begin position="235"/>
        <end position="288"/>
    </location>
</feature>
<dbReference type="SMART" id="SM00054">
    <property type="entry name" value="EFh"/>
    <property type="match status" value="4"/>
</dbReference>
<feature type="compositionally biased region" description="Acidic residues" evidence="13">
    <location>
        <begin position="1262"/>
        <end position="1271"/>
    </location>
</feature>
<keyword evidence="6" id="KW-0967">Endosome</keyword>
<dbReference type="GO" id="GO:0010008">
    <property type="term" value="C:endosome membrane"/>
    <property type="evidence" value="ECO:0007669"/>
    <property type="project" value="UniProtKB-SubCell"/>
</dbReference>
<dbReference type="PROSITE" id="PS50222">
    <property type="entry name" value="EF_HAND_2"/>
    <property type="match status" value="1"/>
</dbReference>
<dbReference type="GO" id="GO:0005886">
    <property type="term" value="C:plasma membrane"/>
    <property type="evidence" value="ECO:0007669"/>
    <property type="project" value="UniProtKB-SubCell"/>
</dbReference>
<evidence type="ECO:0000256" key="2">
    <source>
        <dbReference type="ARBA" id="ARBA00004134"/>
    </source>
</evidence>
<dbReference type="PROSITE" id="PS00018">
    <property type="entry name" value="EF_HAND_1"/>
    <property type="match status" value="1"/>
</dbReference>
<dbReference type="EMBL" id="ML993941">
    <property type="protein sequence ID" value="KAF2202304.1"/>
    <property type="molecule type" value="Genomic_DNA"/>
</dbReference>
<evidence type="ECO:0000313" key="18">
    <source>
        <dbReference type="Proteomes" id="UP000799536"/>
    </source>
</evidence>
<feature type="domain" description="EF-hand" evidence="16">
    <location>
        <begin position="332"/>
        <end position="367"/>
    </location>
</feature>
<dbReference type="InterPro" id="IPR002048">
    <property type="entry name" value="EF_hand_dom"/>
</dbReference>
<feature type="compositionally biased region" description="Low complexity" evidence="13">
    <location>
        <begin position="1083"/>
        <end position="1101"/>
    </location>
</feature>
<dbReference type="PROSITE" id="PS50030">
    <property type="entry name" value="UBA"/>
    <property type="match status" value="1"/>
</dbReference>
<feature type="coiled-coil region" evidence="12">
    <location>
        <begin position="535"/>
        <end position="653"/>
    </location>
</feature>
<dbReference type="InterPro" id="IPR000261">
    <property type="entry name" value="EH_dom"/>
</dbReference>
<keyword evidence="8 12" id="KW-0175">Coiled coil</keyword>
<dbReference type="InterPro" id="IPR018247">
    <property type="entry name" value="EF_Hand_1_Ca_BS"/>
</dbReference>
<feature type="compositionally biased region" description="Gly residues" evidence="13">
    <location>
        <begin position="1186"/>
        <end position="1195"/>
    </location>
</feature>
<dbReference type="SMART" id="SM00165">
    <property type="entry name" value="UBA"/>
    <property type="match status" value="1"/>
</dbReference>
<dbReference type="GO" id="GO:0006897">
    <property type="term" value="P:endocytosis"/>
    <property type="evidence" value="ECO:0007669"/>
    <property type="project" value="UniProtKB-KW"/>
</dbReference>
<name>A0A9P4JQ24_9PLEO</name>
<feature type="region of interest" description="Disordered" evidence="13">
    <location>
        <begin position="1020"/>
        <end position="1429"/>
    </location>
</feature>
<feature type="compositionally biased region" description="Basic and acidic residues" evidence="13">
    <location>
        <begin position="891"/>
        <end position="903"/>
    </location>
</feature>
<feature type="compositionally biased region" description="Low complexity" evidence="13">
    <location>
        <begin position="1221"/>
        <end position="1230"/>
    </location>
</feature>
<feature type="region of interest" description="Disordered" evidence="13">
    <location>
        <begin position="699"/>
        <end position="1008"/>
    </location>
</feature>
<feature type="region of interest" description="Disordered" evidence="13">
    <location>
        <begin position="115"/>
        <end position="134"/>
    </location>
</feature>
<dbReference type="GO" id="GO:0016197">
    <property type="term" value="P:endosomal transport"/>
    <property type="evidence" value="ECO:0007669"/>
    <property type="project" value="TreeGrafter"/>
</dbReference>
<dbReference type="PANTHER" id="PTHR11216">
    <property type="entry name" value="EH DOMAIN"/>
    <property type="match status" value="1"/>
</dbReference>
<feature type="compositionally biased region" description="Polar residues" evidence="13">
    <location>
        <begin position="871"/>
        <end position="884"/>
    </location>
</feature>
<dbReference type="PROSITE" id="PS50031">
    <property type="entry name" value="EH"/>
    <property type="match status" value="3"/>
</dbReference>
<feature type="compositionally biased region" description="Polar residues" evidence="13">
    <location>
        <begin position="1394"/>
        <end position="1403"/>
    </location>
</feature>
<keyword evidence="10" id="KW-0206">Cytoskeleton</keyword>
<dbReference type="SUPFAM" id="SSF47473">
    <property type="entry name" value="EF-hand"/>
    <property type="match status" value="3"/>
</dbReference>
<evidence type="ECO:0000256" key="13">
    <source>
        <dbReference type="SAM" id="MobiDB-lite"/>
    </source>
</evidence>
<feature type="compositionally biased region" description="Polar residues" evidence="13">
    <location>
        <begin position="1235"/>
        <end position="1259"/>
    </location>
</feature>
<dbReference type="CDD" id="cd00052">
    <property type="entry name" value="EH"/>
    <property type="match status" value="3"/>
</dbReference>
<evidence type="ECO:0000256" key="3">
    <source>
        <dbReference type="ARBA" id="ARBA00004413"/>
    </source>
</evidence>
<evidence type="ECO:0000256" key="8">
    <source>
        <dbReference type="ARBA" id="ARBA00023054"/>
    </source>
</evidence>
<feature type="compositionally biased region" description="Pro residues" evidence="13">
    <location>
        <begin position="116"/>
        <end position="130"/>
    </location>
</feature>
<feature type="domain" description="UBA" evidence="14">
    <location>
        <begin position="1415"/>
        <end position="1455"/>
    </location>
</feature>
<feature type="compositionally biased region" description="Polar residues" evidence="13">
    <location>
        <begin position="1307"/>
        <end position="1321"/>
    </location>
</feature>
<dbReference type="OrthoDB" id="524326at2759"/>
<evidence type="ECO:0000256" key="6">
    <source>
        <dbReference type="ARBA" id="ARBA00022753"/>
    </source>
</evidence>
<evidence type="ECO:0000259" key="14">
    <source>
        <dbReference type="PROSITE" id="PS50030"/>
    </source>
</evidence>
<comment type="function">
    <text evidence="11">Component of the PAN1 actin cytoskeleton-regulatory complex required for the internalization of endosomes during actin-coupled endocytosis. The complex links the site of endocytosis to the cell membrane-associated actin cytoskeleton. Mediates uptake of external molecules and vacuolar degradation of plasma membrane proteins. Plays a role in the proper organization of the cell membrane-associated actin cytoskeleton and promotes its destabilization.</text>
</comment>
<evidence type="ECO:0000259" key="15">
    <source>
        <dbReference type="PROSITE" id="PS50031"/>
    </source>
</evidence>
<evidence type="ECO:0000313" key="17">
    <source>
        <dbReference type="EMBL" id="KAF2202304.1"/>
    </source>
</evidence>
<dbReference type="InterPro" id="IPR009060">
    <property type="entry name" value="UBA-like_sf"/>
</dbReference>
<feature type="compositionally biased region" description="Polar residues" evidence="13">
    <location>
        <begin position="962"/>
        <end position="973"/>
    </location>
</feature>
<dbReference type="Gene3D" id="1.10.8.10">
    <property type="entry name" value="DNA helicase RuvA subunit, C-terminal domain"/>
    <property type="match status" value="1"/>
</dbReference>
<dbReference type="InterPro" id="IPR011992">
    <property type="entry name" value="EF-hand-dom_pair"/>
</dbReference>
<dbReference type="PANTHER" id="PTHR11216:SF170">
    <property type="entry name" value="DYNAMIN ASSOCIATED PROTEIN 160, ISOFORM D"/>
    <property type="match status" value="1"/>
</dbReference>
<evidence type="ECO:0000256" key="12">
    <source>
        <dbReference type="SAM" id="Coils"/>
    </source>
</evidence>
<feature type="compositionally biased region" description="Low complexity" evidence="13">
    <location>
        <begin position="850"/>
        <end position="866"/>
    </location>
</feature>
<feature type="compositionally biased region" description="Polar residues" evidence="13">
    <location>
        <begin position="454"/>
        <end position="504"/>
    </location>
</feature>
<evidence type="ECO:0000256" key="9">
    <source>
        <dbReference type="ARBA" id="ARBA00023203"/>
    </source>
</evidence>
<comment type="caution">
    <text evidence="17">The sequence shown here is derived from an EMBL/GenBank/DDBJ whole genome shotgun (WGS) entry which is preliminary data.</text>
</comment>
<feature type="compositionally biased region" description="Basic and acidic residues" evidence="13">
    <location>
        <begin position="1324"/>
        <end position="1335"/>
    </location>
</feature>
<feature type="domain" description="EH" evidence="15">
    <location>
        <begin position="21"/>
        <end position="97"/>
    </location>
</feature>
<comment type="subunit">
    <text evidence="4">Component of the PAN1 actin cytoskeleton-regulatory complex.</text>
</comment>
<feature type="compositionally biased region" description="Polar residues" evidence="13">
    <location>
        <begin position="433"/>
        <end position="444"/>
    </location>
</feature>
<feature type="compositionally biased region" description="Polar residues" evidence="13">
    <location>
        <begin position="941"/>
        <end position="950"/>
    </location>
</feature>
<feature type="compositionally biased region" description="Low complexity" evidence="13">
    <location>
        <begin position="1338"/>
        <end position="1355"/>
    </location>
</feature>
<dbReference type="Pfam" id="PF12763">
    <property type="entry name" value="EH"/>
    <property type="match status" value="3"/>
</dbReference>
<dbReference type="CDD" id="cd14270">
    <property type="entry name" value="UBA"/>
    <property type="match status" value="1"/>
</dbReference>
<dbReference type="SMART" id="SM00027">
    <property type="entry name" value="EH"/>
    <property type="match status" value="3"/>
</dbReference>
<organism evidence="17 18">
    <name type="scientific">Delitschia confertaspora ATCC 74209</name>
    <dbReference type="NCBI Taxonomy" id="1513339"/>
    <lineage>
        <taxon>Eukaryota</taxon>
        <taxon>Fungi</taxon>
        <taxon>Dikarya</taxon>
        <taxon>Ascomycota</taxon>
        <taxon>Pezizomycotina</taxon>
        <taxon>Dothideomycetes</taxon>
        <taxon>Pleosporomycetidae</taxon>
        <taxon>Pleosporales</taxon>
        <taxon>Delitschiaceae</taxon>
        <taxon>Delitschia</taxon>
    </lineage>
</organism>
<feature type="compositionally biased region" description="Basic and acidic residues" evidence="13">
    <location>
        <begin position="1371"/>
        <end position="1383"/>
    </location>
</feature>
<feature type="compositionally biased region" description="Polar residues" evidence="13">
    <location>
        <begin position="1131"/>
        <end position="1153"/>
    </location>
</feature>
<keyword evidence="7" id="KW-0106">Calcium</keyword>
<proteinExistence type="predicted"/>
<feature type="compositionally biased region" description="Polar residues" evidence="13">
    <location>
        <begin position="1106"/>
        <end position="1122"/>
    </location>
</feature>
<comment type="subcellular location">
    <subcellularLocation>
        <location evidence="3">Cell membrane</location>
        <topology evidence="3">Peripheral membrane protein</topology>
        <orientation evidence="3">Cytoplasmic side</orientation>
    </subcellularLocation>
    <subcellularLocation>
        <location evidence="2">Cytoplasm</location>
        <location evidence="2">Cytoskeleton</location>
        <location evidence="2">Actin patch</location>
    </subcellularLocation>
    <subcellularLocation>
        <location evidence="1">Endosome membrane</location>
        <topology evidence="1">Peripheral membrane protein</topology>
        <orientation evidence="1">Cytoplasmic side</orientation>
    </subcellularLocation>
</comment>
<dbReference type="SUPFAM" id="SSF46934">
    <property type="entry name" value="UBA-like"/>
    <property type="match status" value="1"/>
</dbReference>
<keyword evidence="18" id="KW-1185">Reference proteome</keyword>
<evidence type="ECO:0000256" key="7">
    <source>
        <dbReference type="ARBA" id="ARBA00022837"/>
    </source>
</evidence>
<dbReference type="Pfam" id="PF00627">
    <property type="entry name" value="UBA"/>
    <property type="match status" value="1"/>
</dbReference>
<sequence>MSEIGTGADLNHPILNLTHEEKRAFSYLFAQADTEKLGVITGEVAVKFFERTKLAPAVLGEIWQIADTENRGLLTSAGFCQVLRLIGHYQAGRDPSPELAFRPGPLPKFEGLTLPSAPPPPPTFSPPPAGLQPQMSGGPIRVPPLSPAKVAEYASLFEKSGAQSGILSGENAKQIFEKAKLPNETLGRIWNLADTEQRGALGVTEFIIAMHLLASCRTGALKQVPTTLPAGLYEAASRRGPIPPPPGRQRPDEPIAPIPRQFSGAAAQRTASPISRMPYGTPPQSAQTTGNDWLISPQEKASYDNLFSKVDTVGRGFITGEQAVQFFSDSGLPEDILAAIWDLADINSEGQLSRDEFAVAMYLIRQQRKPGTPLPTTLPPNLVPLSMRNQLRQPSAPAAIQAPESVPFAAPQPKSAAEDLFGLDAFTAPAPPQVQQSTGGSASFNKAFDPDPFSSKTASPTSPQAFHPSPRNTASTFKPFMPTSSFGQTLTSQSTGASGNSATQPRGHHPSAMDDLLGDNDPEVSKKLTQETAELANMSNQIGTLRTQMQEVQNKKTTTESDLNSASTQRRDLELRLSQFKNQYEQEVKSVKALEERLNASRNETRKLQQDLAMIEGTYQDLQSQHRQIATALDNDQRENATLKERIRQINAEIAQLRPQLDKMRSDARQQKGLVAINKKQLATNEGERDKIKSEMADLARPATQESFRNQEQTSGVASPATSIASHSTNPFFRRSPPPPNDAMSPSGFARDNTSSHHKDFDHVFGPAFSSTPASAPPTSFRSESSSQVPVFSAPSGHSVRSSEPDVPTPSTSPPLSSYQESPRTGEPPAPPESRQFASSFLPLRDVAPRSDSFSSSVKVSAPASRYGAQGNETPTLSKNSPSATPAPEKPAAERSDTSRTDTDAFGSNMFDHNLSASPVASTTSDVQRPALKPEERKDTFSSFGPTPTSEIPGAFPRDTGSPLQQMRTGESSFSDRSKGANRPSEGQQGRSDPFSVVRDQSRSASSAKVDFDAAFAGFGAGRQFPDANTAVNGTHDSANKFNKEFPPIEDLGHDDDSDSTSERGFADNFTSASPQQHRDSVGQSSQQTPRPTTTTTSGDGPVEDQFNSRPTPSHADSSATALPSPGAQKSPPTYDQSVGSNTRSGTRDSNQFPPEFGGLLPSRQDPTSSSHSAPQTHEKSFSGPSAGGQGGALFGGSSATKPAPIGPANTFSASPPPTDTPSSTVPSDAYHSAVSFSIPESNKGPSPGNAVTQANKSSFNDDFDAGFDDLADAKEADEKTDDDFMVSSQQHEGFDEFNPVFDSPAASKSNTMASQQTPTGKTGRGDDSFGDFEHLTQSFGQSQSPQQSTAATSQDWDAIFSNLESSQTDKGSHENGGDRGKSVFDNLDDEPASGSSSKQATMPQLGRALSAGTEHDDPILKKLTGMGYPRNEALDALEKFDYDINKAADYLTSGQ</sequence>
<evidence type="ECO:0000256" key="10">
    <source>
        <dbReference type="ARBA" id="ARBA00023212"/>
    </source>
</evidence>
<accession>A0A9P4JQ24</accession>
<dbReference type="Proteomes" id="UP000799536">
    <property type="component" value="Unassembled WGS sequence"/>
</dbReference>
<evidence type="ECO:0000256" key="4">
    <source>
        <dbReference type="ARBA" id="ARBA00011159"/>
    </source>
</evidence>
<evidence type="ECO:0000256" key="1">
    <source>
        <dbReference type="ARBA" id="ARBA00004125"/>
    </source>
</evidence>
<gene>
    <name evidence="17" type="ORF">GQ43DRAFT_439804</name>
</gene>
<keyword evidence="10" id="KW-0963">Cytoplasm</keyword>
<dbReference type="GO" id="GO:0003779">
    <property type="term" value="F:actin binding"/>
    <property type="evidence" value="ECO:0007669"/>
    <property type="project" value="UniProtKB-KW"/>
</dbReference>
<dbReference type="GO" id="GO:0005509">
    <property type="term" value="F:calcium ion binding"/>
    <property type="evidence" value="ECO:0007669"/>
    <property type="project" value="InterPro"/>
</dbReference>
<feature type="compositionally biased region" description="Polar residues" evidence="13">
    <location>
        <begin position="1165"/>
        <end position="1176"/>
    </location>
</feature>
<feature type="compositionally biased region" description="Basic and acidic residues" evidence="13">
    <location>
        <begin position="754"/>
        <end position="763"/>
    </location>
</feature>
<dbReference type="GO" id="GO:0030479">
    <property type="term" value="C:actin cortical patch"/>
    <property type="evidence" value="ECO:0007669"/>
    <property type="project" value="UniProtKB-SubCell"/>
</dbReference>
<dbReference type="Gene3D" id="1.10.287.1490">
    <property type="match status" value="1"/>
</dbReference>
<dbReference type="Gene3D" id="1.10.238.10">
    <property type="entry name" value="EF-hand"/>
    <property type="match status" value="3"/>
</dbReference>
<feature type="domain" description="EH" evidence="15">
    <location>
        <begin position="299"/>
        <end position="389"/>
    </location>
</feature>
<protein>
    <submittedName>
        <fullName evidence="17">Uncharacterized protein</fullName>
    </submittedName>
</protein>
<feature type="compositionally biased region" description="Polar residues" evidence="13">
    <location>
        <begin position="915"/>
        <end position="927"/>
    </location>
</feature>
<feature type="compositionally biased region" description="Low complexity" evidence="13">
    <location>
        <begin position="767"/>
        <end position="781"/>
    </location>
</feature>
<keyword evidence="9" id="KW-0009">Actin-binding</keyword>
<dbReference type="InterPro" id="IPR015940">
    <property type="entry name" value="UBA"/>
</dbReference>
<evidence type="ECO:0000259" key="16">
    <source>
        <dbReference type="PROSITE" id="PS50222"/>
    </source>
</evidence>
<keyword evidence="5" id="KW-0254">Endocytosis</keyword>
<evidence type="ECO:0000256" key="11">
    <source>
        <dbReference type="ARBA" id="ARBA00025194"/>
    </source>
</evidence>
<reference evidence="17" key="1">
    <citation type="journal article" date="2020" name="Stud. Mycol.">
        <title>101 Dothideomycetes genomes: a test case for predicting lifestyles and emergence of pathogens.</title>
        <authorList>
            <person name="Haridas S."/>
            <person name="Albert R."/>
            <person name="Binder M."/>
            <person name="Bloem J."/>
            <person name="Labutti K."/>
            <person name="Salamov A."/>
            <person name="Andreopoulos B."/>
            <person name="Baker S."/>
            <person name="Barry K."/>
            <person name="Bills G."/>
            <person name="Bluhm B."/>
            <person name="Cannon C."/>
            <person name="Castanera R."/>
            <person name="Culley D."/>
            <person name="Daum C."/>
            <person name="Ezra D."/>
            <person name="Gonzalez J."/>
            <person name="Henrissat B."/>
            <person name="Kuo A."/>
            <person name="Liang C."/>
            <person name="Lipzen A."/>
            <person name="Lutzoni F."/>
            <person name="Magnuson J."/>
            <person name="Mondo S."/>
            <person name="Nolan M."/>
            <person name="Ohm R."/>
            <person name="Pangilinan J."/>
            <person name="Park H.-J."/>
            <person name="Ramirez L."/>
            <person name="Alfaro M."/>
            <person name="Sun H."/>
            <person name="Tritt A."/>
            <person name="Yoshinaga Y."/>
            <person name="Zwiers L.-H."/>
            <person name="Turgeon B."/>
            <person name="Goodwin S."/>
            <person name="Spatafora J."/>
            <person name="Crous P."/>
            <person name="Grigoriev I."/>
        </authorList>
    </citation>
    <scope>NUCLEOTIDE SEQUENCE</scope>
    <source>
        <strain evidence="17">ATCC 74209</strain>
    </source>
</reference>
<feature type="region of interest" description="Disordered" evidence="13">
    <location>
        <begin position="428"/>
        <end position="523"/>
    </location>
</feature>